<dbReference type="AlphaFoldDB" id="A0A8H6VL90"/>
<gene>
    <name evidence="2" type="ORF">HII31_06565</name>
</gene>
<organism evidence="2 3">
    <name type="scientific">Pseudocercospora fuligena</name>
    <dbReference type="NCBI Taxonomy" id="685502"/>
    <lineage>
        <taxon>Eukaryota</taxon>
        <taxon>Fungi</taxon>
        <taxon>Dikarya</taxon>
        <taxon>Ascomycota</taxon>
        <taxon>Pezizomycotina</taxon>
        <taxon>Dothideomycetes</taxon>
        <taxon>Dothideomycetidae</taxon>
        <taxon>Mycosphaerellales</taxon>
        <taxon>Mycosphaerellaceae</taxon>
        <taxon>Pseudocercospora</taxon>
    </lineage>
</organism>
<protein>
    <submittedName>
        <fullName evidence="2">Uncharacterized protein</fullName>
    </submittedName>
</protein>
<reference evidence="2" key="1">
    <citation type="submission" date="2020-04" db="EMBL/GenBank/DDBJ databases">
        <title>Draft genome resource of the tomato pathogen Pseudocercospora fuligena.</title>
        <authorList>
            <person name="Zaccaron A."/>
        </authorList>
    </citation>
    <scope>NUCLEOTIDE SEQUENCE</scope>
    <source>
        <strain evidence="2">PF001</strain>
    </source>
</reference>
<dbReference type="OrthoDB" id="3648872at2759"/>
<dbReference type="Proteomes" id="UP000660729">
    <property type="component" value="Unassembled WGS sequence"/>
</dbReference>
<feature type="compositionally biased region" description="Basic residues" evidence="1">
    <location>
        <begin position="109"/>
        <end position="130"/>
    </location>
</feature>
<accession>A0A8H6VL90</accession>
<keyword evidence="3" id="KW-1185">Reference proteome</keyword>
<sequence>MVYENMTSASASNMLRDRLLQIAAERKQRELDRQQEREALEARQAEKRNRKSFMQRFGMTRKEVRKLMMWAPQRSGRQNLLEGRVVELQKQAQKGNAPAQIRRSSSQKQHGRQKARAKKYGIKARKAVKA</sequence>
<evidence type="ECO:0000256" key="1">
    <source>
        <dbReference type="SAM" id="MobiDB-lite"/>
    </source>
</evidence>
<dbReference type="EMBL" id="JABCIY010000150">
    <property type="protein sequence ID" value="KAF7192179.1"/>
    <property type="molecule type" value="Genomic_DNA"/>
</dbReference>
<comment type="caution">
    <text evidence="2">The sequence shown here is derived from an EMBL/GenBank/DDBJ whole genome shotgun (WGS) entry which is preliminary data.</text>
</comment>
<name>A0A8H6VL90_9PEZI</name>
<feature type="region of interest" description="Disordered" evidence="1">
    <location>
        <begin position="89"/>
        <end position="130"/>
    </location>
</feature>
<evidence type="ECO:0000313" key="2">
    <source>
        <dbReference type="EMBL" id="KAF7192179.1"/>
    </source>
</evidence>
<evidence type="ECO:0000313" key="3">
    <source>
        <dbReference type="Proteomes" id="UP000660729"/>
    </source>
</evidence>
<proteinExistence type="predicted"/>